<reference evidence="6" key="1">
    <citation type="journal article" date="2014" name="Int. J. Syst. Evol. Microbiol.">
        <title>Complete genome sequence of Corynebacterium casei LMG S-19264T (=DSM 44701T), isolated from a smear-ripened cheese.</title>
        <authorList>
            <consortium name="US DOE Joint Genome Institute (JGI-PGF)"/>
            <person name="Walter F."/>
            <person name="Albersmeier A."/>
            <person name="Kalinowski J."/>
            <person name="Ruckert C."/>
        </authorList>
    </citation>
    <scope>NUCLEOTIDE SEQUENCE</scope>
    <source>
        <strain evidence="6">KCTC 23430</strain>
    </source>
</reference>
<dbReference type="GO" id="GO:0046872">
    <property type="term" value="F:metal ion binding"/>
    <property type="evidence" value="ECO:0007669"/>
    <property type="project" value="UniProtKB-KW"/>
</dbReference>
<proteinExistence type="inferred from homology"/>
<dbReference type="InterPro" id="IPR006657">
    <property type="entry name" value="MoPterin_dinucl-bd_dom"/>
</dbReference>
<feature type="domain" description="4Fe-4S Mo/W bis-MGD-type" evidence="5">
    <location>
        <begin position="1"/>
        <end position="58"/>
    </location>
</feature>
<dbReference type="Gene3D" id="2.40.40.20">
    <property type="match status" value="1"/>
</dbReference>
<dbReference type="GO" id="GO:0051536">
    <property type="term" value="F:iron-sulfur cluster binding"/>
    <property type="evidence" value="ECO:0007669"/>
    <property type="project" value="UniProtKB-KW"/>
</dbReference>
<evidence type="ECO:0000256" key="4">
    <source>
        <dbReference type="ARBA" id="ARBA00023014"/>
    </source>
</evidence>
<comment type="similarity">
    <text evidence="1">Belongs to the prokaryotic molybdopterin-containing oxidoreductase family.</text>
</comment>
<dbReference type="EMBL" id="BMYM01000005">
    <property type="protein sequence ID" value="GHD39515.1"/>
    <property type="molecule type" value="Genomic_DNA"/>
</dbReference>
<dbReference type="InterPro" id="IPR006963">
    <property type="entry name" value="Mopterin_OxRdtase_4Fe-4S_dom"/>
</dbReference>
<sequence length="707" mass="77025">MPSTHYRACHLCEAICGLVIETEGDSIVSIKGDPDDPLSRGHICPKAVALRDLHEDPDRLRQPVKKVTDADGNTQWQPLSWQEALDETAERLLQTRRDHGADAVGVYLGNPSVHNYGMLTHQNNLFRFFRTKNRFSATSVDQLPHHLTSLWMFGHKSLFPIPDIDRTDYFLMLGANPIASNGSIWTVPDVRKRIKALKARGGKLVVIDPRKTETAELANEHLFIKPGTDALFLAAILNTLFTEDLAEPAHLAAYTSGLEEVAAAISGFTAERAAAHCGIDSQTIERIARELAAAPTGICYGRMGVSTQAYGALCQWLIQVINVATGNLDKEGGSLFTLPAVDQVAAIGPGGFGRHRSRVRGLPEFDRELPSAALAEEIATEGEGRIRALFTGAGNPVLSTPNGAQLEQALPKLDFMVSLDPYINETTCHADIILPPTSPMEHDHYDMAFHINAIRNTARYNLPVFDKPEDALHDWEIFTELGNRVAEGLGEEPRAAAAPHELVDMALQYGPYSQAQGSDHALSLSALKAAPSGVDLGPLKPQLPERLMTSDKHIHCAAPDALADLQRLAHEFNEPGADGLRLIGRRHVRSNNSWMHNFHRLVKGKPRCTLMMHPQDMTAHAVKDGGRATLNSRVGSIEVVVEATESVMPGVVSLPHGFGHHRTGIQMDTAERHAGVSCNDVTDEQYIDQLSGNAAINGVPVTVTALH</sequence>
<keyword evidence="7" id="KW-1185">Reference proteome</keyword>
<dbReference type="InterPro" id="IPR006656">
    <property type="entry name" value="Mopterin_OxRdtase"/>
</dbReference>
<evidence type="ECO:0000256" key="2">
    <source>
        <dbReference type="ARBA" id="ARBA00022723"/>
    </source>
</evidence>
<dbReference type="PROSITE" id="PS51669">
    <property type="entry name" value="4FE4S_MOW_BIS_MGD"/>
    <property type="match status" value="1"/>
</dbReference>
<dbReference type="Proteomes" id="UP000644693">
    <property type="component" value="Unassembled WGS sequence"/>
</dbReference>
<dbReference type="Pfam" id="PF04879">
    <property type="entry name" value="Molybdop_Fe4S4"/>
    <property type="match status" value="1"/>
</dbReference>
<keyword evidence="2" id="KW-0479">Metal-binding</keyword>
<evidence type="ECO:0000313" key="7">
    <source>
        <dbReference type="Proteomes" id="UP000644693"/>
    </source>
</evidence>
<dbReference type="Gene3D" id="2.20.25.90">
    <property type="entry name" value="ADC-like domains"/>
    <property type="match status" value="1"/>
</dbReference>
<dbReference type="GO" id="GO:0043546">
    <property type="term" value="F:molybdopterin cofactor binding"/>
    <property type="evidence" value="ECO:0007669"/>
    <property type="project" value="InterPro"/>
</dbReference>
<dbReference type="InterPro" id="IPR050612">
    <property type="entry name" value="Prok_Mopterin_Oxidored"/>
</dbReference>
<dbReference type="PANTHER" id="PTHR43742:SF2">
    <property type="entry name" value="ASSIMILATORY NITRATE REDUCTASE CATALYTIC SUBUNIT"/>
    <property type="match status" value="1"/>
</dbReference>
<keyword evidence="4" id="KW-0411">Iron-sulfur</keyword>
<dbReference type="SMART" id="SM00926">
    <property type="entry name" value="Molybdop_Fe4S4"/>
    <property type="match status" value="1"/>
</dbReference>
<organism evidence="6 7">
    <name type="scientific">Parahalioglobus pacificus</name>
    <dbReference type="NCBI Taxonomy" id="930806"/>
    <lineage>
        <taxon>Bacteria</taxon>
        <taxon>Pseudomonadati</taxon>
        <taxon>Pseudomonadota</taxon>
        <taxon>Gammaproteobacteria</taxon>
        <taxon>Cellvibrionales</taxon>
        <taxon>Halieaceae</taxon>
        <taxon>Parahalioglobus</taxon>
    </lineage>
</organism>
<dbReference type="Gene3D" id="3.40.50.740">
    <property type="match status" value="1"/>
</dbReference>
<dbReference type="Pfam" id="PF01568">
    <property type="entry name" value="Molydop_binding"/>
    <property type="match status" value="1"/>
</dbReference>
<dbReference type="SUPFAM" id="SSF53706">
    <property type="entry name" value="Formate dehydrogenase/DMSO reductase, domains 1-3"/>
    <property type="match status" value="1"/>
</dbReference>
<protein>
    <submittedName>
        <fullName evidence="6">Oxidoreductase</fullName>
    </submittedName>
</protein>
<reference evidence="6" key="2">
    <citation type="submission" date="2020-09" db="EMBL/GenBank/DDBJ databases">
        <authorList>
            <person name="Sun Q."/>
            <person name="Kim S."/>
        </authorList>
    </citation>
    <scope>NUCLEOTIDE SEQUENCE</scope>
    <source>
        <strain evidence="6">KCTC 23430</strain>
    </source>
</reference>
<dbReference type="GO" id="GO:0016491">
    <property type="term" value="F:oxidoreductase activity"/>
    <property type="evidence" value="ECO:0007669"/>
    <property type="project" value="InterPro"/>
</dbReference>
<evidence type="ECO:0000256" key="3">
    <source>
        <dbReference type="ARBA" id="ARBA00023004"/>
    </source>
</evidence>
<dbReference type="Pfam" id="PF00384">
    <property type="entry name" value="Molybdopterin"/>
    <property type="match status" value="1"/>
</dbReference>
<evidence type="ECO:0000259" key="5">
    <source>
        <dbReference type="PROSITE" id="PS51669"/>
    </source>
</evidence>
<dbReference type="AlphaFoldDB" id="A0A919CN35"/>
<dbReference type="RefSeq" id="WP_189478758.1">
    <property type="nucleotide sequence ID" value="NZ_BMYM01000005.1"/>
</dbReference>
<dbReference type="Gene3D" id="3.40.228.10">
    <property type="entry name" value="Dimethylsulfoxide Reductase, domain 2"/>
    <property type="match status" value="1"/>
</dbReference>
<dbReference type="PANTHER" id="PTHR43742">
    <property type="entry name" value="TRIMETHYLAMINE-N-OXIDE REDUCTASE"/>
    <property type="match status" value="1"/>
</dbReference>
<accession>A0A919CN35</accession>
<keyword evidence="3" id="KW-0408">Iron</keyword>
<comment type="caution">
    <text evidence="6">The sequence shown here is derived from an EMBL/GenBank/DDBJ whole genome shotgun (WGS) entry which is preliminary data.</text>
</comment>
<evidence type="ECO:0000256" key="1">
    <source>
        <dbReference type="ARBA" id="ARBA00010312"/>
    </source>
</evidence>
<evidence type="ECO:0000313" key="6">
    <source>
        <dbReference type="EMBL" id="GHD39515.1"/>
    </source>
</evidence>
<gene>
    <name evidence="6" type="ORF">GCM10007053_31040</name>
</gene>
<name>A0A919CN35_9GAMM</name>